<dbReference type="EMBL" id="VNHU01000008">
    <property type="protein sequence ID" value="TYP71647.1"/>
    <property type="molecule type" value="Genomic_DNA"/>
</dbReference>
<dbReference type="RefSeq" id="WP_170251879.1">
    <property type="nucleotide sequence ID" value="NZ_VNHU01000008.1"/>
</dbReference>
<protein>
    <submittedName>
        <fullName evidence="1">Uncharacterized protein</fullName>
    </submittedName>
</protein>
<gene>
    <name evidence="1" type="ORF">BD809_10857</name>
</gene>
<dbReference type="Proteomes" id="UP000324376">
    <property type="component" value="Unassembled WGS sequence"/>
</dbReference>
<sequence length="45" mass="4800">MLYKYLNASGGAIPCGDAGLIDNIGHQIKIHVGTVFQNWNNTAIA</sequence>
<proteinExistence type="predicted"/>
<dbReference type="AlphaFoldDB" id="A0A5S5BX88"/>
<comment type="caution">
    <text evidence="1">The sequence shown here is derived from an EMBL/GenBank/DDBJ whole genome shotgun (WGS) entry which is preliminary data.</text>
</comment>
<accession>A0A5S5BX88</accession>
<name>A0A5S5BX88_9FLAO</name>
<keyword evidence="2" id="KW-1185">Reference proteome</keyword>
<evidence type="ECO:0000313" key="1">
    <source>
        <dbReference type="EMBL" id="TYP71647.1"/>
    </source>
</evidence>
<evidence type="ECO:0000313" key="2">
    <source>
        <dbReference type="Proteomes" id="UP000324376"/>
    </source>
</evidence>
<reference evidence="1 2" key="1">
    <citation type="submission" date="2019-07" db="EMBL/GenBank/DDBJ databases">
        <title>Genomic Encyclopedia of Archaeal and Bacterial Type Strains, Phase II (KMG-II): from individual species to whole genera.</title>
        <authorList>
            <person name="Goeker M."/>
        </authorList>
    </citation>
    <scope>NUCLEOTIDE SEQUENCE [LARGE SCALE GENOMIC DNA]</scope>
    <source>
        <strain evidence="1 2">DSM 17527</strain>
    </source>
</reference>
<organism evidence="1 2">
    <name type="scientific">Aquimarina intermedia</name>
    <dbReference type="NCBI Taxonomy" id="350814"/>
    <lineage>
        <taxon>Bacteria</taxon>
        <taxon>Pseudomonadati</taxon>
        <taxon>Bacteroidota</taxon>
        <taxon>Flavobacteriia</taxon>
        <taxon>Flavobacteriales</taxon>
        <taxon>Flavobacteriaceae</taxon>
        <taxon>Aquimarina</taxon>
    </lineage>
</organism>